<reference evidence="3" key="1">
    <citation type="journal article" date="2019" name="Nat. Commun.">
        <title>The genome of broomcorn millet.</title>
        <authorList>
            <person name="Zou C."/>
            <person name="Miki D."/>
            <person name="Li D."/>
            <person name="Tang Q."/>
            <person name="Xiao L."/>
            <person name="Rajput S."/>
            <person name="Deng P."/>
            <person name="Jia W."/>
            <person name="Huang R."/>
            <person name="Zhang M."/>
            <person name="Sun Y."/>
            <person name="Hu J."/>
            <person name="Fu X."/>
            <person name="Schnable P.S."/>
            <person name="Li F."/>
            <person name="Zhang H."/>
            <person name="Feng B."/>
            <person name="Zhu X."/>
            <person name="Liu R."/>
            <person name="Schnable J.C."/>
            <person name="Zhu J.-K."/>
            <person name="Zhang H."/>
        </authorList>
    </citation>
    <scope>NUCLEOTIDE SEQUENCE [LARGE SCALE GENOMIC DNA]</scope>
</reference>
<organism evidence="2 3">
    <name type="scientific">Panicum miliaceum</name>
    <name type="common">Proso millet</name>
    <name type="synonym">Broomcorn millet</name>
    <dbReference type="NCBI Taxonomy" id="4540"/>
    <lineage>
        <taxon>Eukaryota</taxon>
        <taxon>Viridiplantae</taxon>
        <taxon>Streptophyta</taxon>
        <taxon>Embryophyta</taxon>
        <taxon>Tracheophyta</taxon>
        <taxon>Spermatophyta</taxon>
        <taxon>Magnoliopsida</taxon>
        <taxon>Liliopsida</taxon>
        <taxon>Poales</taxon>
        <taxon>Poaceae</taxon>
        <taxon>PACMAD clade</taxon>
        <taxon>Panicoideae</taxon>
        <taxon>Panicodae</taxon>
        <taxon>Paniceae</taxon>
        <taxon>Panicinae</taxon>
        <taxon>Panicum</taxon>
        <taxon>Panicum sect. Panicum</taxon>
    </lineage>
</organism>
<dbReference type="Proteomes" id="UP000275267">
    <property type="component" value="Unassembled WGS sequence"/>
</dbReference>
<protein>
    <submittedName>
        <fullName evidence="2">Uncharacterized protein</fullName>
    </submittedName>
</protein>
<keyword evidence="3" id="KW-1185">Reference proteome</keyword>
<evidence type="ECO:0000313" key="2">
    <source>
        <dbReference type="EMBL" id="RLN16124.1"/>
    </source>
</evidence>
<feature type="compositionally biased region" description="Polar residues" evidence="1">
    <location>
        <begin position="53"/>
        <end position="62"/>
    </location>
</feature>
<proteinExistence type="predicted"/>
<gene>
    <name evidence="2" type="ORF">C2845_PM02G44700</name>
</gene>
<dbReference type="EMBL" id="PQIB02000005">
    <property type="protein sequence ID" value="RLN16124.1"/>
    <property type="molecule type" value="Genomic_DNA"/>
</dbReference>
<dbReference type="AlphaFoldDB" id="A0A3L6S679"/>
<evidence type="ECO:0000256" key="1">
    <source>
        <dbReference type="SAM" id="MobiDB-lite"/>
    </source>
</evidence>
<sequence>MWDVELEPRYPVLMPDDTLCLVLQDVRPWRRRTKETPVEVDRICRFAMGSKSPCGTGSSTPAMSRGLSSCLATSSSPSAVLLPRTHARAGCQHATDGGMHHVLAGCRLPPAGRGEDIRTD</sequence>
<accession>A0A3L6S679</accession>
<feature type="compositionally biased region" description="Low complexity" evidence="1">
    <location>
        <begin position="64"/>
        <end position="73"/>
    </location>
</feature>
<name>A0A3L6S679_PANMI</name>
<evidence type="ECO:0000313" key="3">
    <source>
        <dbReference type="Proteomes" id="UP000275267"/>
    </source>
</evidence>
<feature type="region of interest" description="Disordered" evidence="1">
    <location>
        <begin position="53"/>
        <end position="73"/>
    </location>
</feature>
<comment type="caution">
    <text evidence="2">The sequence shown here is derived from an EMBL/GenBank/DDBJ whole genome shotgun (WGS) entry which is preliminary data.</text>
</comment>